<feature type="transmembrane region" description="Helical" evidence="7">
    <location>
        <begin position="21"/>
        <end position="37"/>
    </location>
</feature>
<feature type="transmembrane region" description="Helical" evidence="7">
    <location>
        <begin position="170"/>
        <end position="190"/>
    </location>
</feature>
<dbReference type="PANTHER" id="PTHR30250">
    <property type="entry name" value="PST FAMILY PREDICTED COLANIC ACID TRANSPORTER"/>
    <property type="match status" value="1"/>
</dbReference>
<comment type="similarity">
    <text evidence="2">Belongs to the polysaccharide synthase family.</text>
</comment>
<name>A0A644U0N5_9ZZZZ</name>
<evidence type="ECO:0000256" key="6">
    <source>
        <dbReference type="ARBA" id="ARBA00023136"/>
    </source>
</evidence>
<reference evidence="8" key="1">
    <citation type="submission" date="2019-08" db="EMBL/GenBank/DDBJ databases">
        <authorList>
            <person name="Kucharzyk K."/>
            <person name="Murdoch R.W."/>
            <person name="Higgins S."/>
            <person name="Loffler F."/>
        </authorList>
    </citation>
    <scope>NUCLEOTIDE SEQUENCE</scope>
</reference>
<evidence type="ECO:0000256" key="5">
    <source>
        <dbReference type="ARBA" id="ARBA00022989"/>
    </source>
</evidence>
<feature type="transmembrane region" description="Helical" evidence="7">
    <location>
        <begin position="210"/>
        <end position="231"/>
    </location>
</feature>
<feature type="transmembrane region" description="Helical" evidence="7">
    <location>
        <begin position="414"/>
        <end position="432"/>
    </location>
</feature>
<evidence type="ECO:0000256" key="1">
    <source>
        <dbReference type="ARBA" id="ARBA00004651"/>
    </source>
</evidence>
<dbReference type="CDD" id="cd13127">
    <property type="entry name" value="MATE_tuaB_like"/>
    <property type="match status" value="1"/>
</dbReference>
<feature type="transmembrane region" description="Helical" evidence="7">
    <location>
        <begin position="320"/>
        <end position="341"/>
    </location>
</feature>
<feature type="transmembrane region" description="Helical" evidence="7">
    <location>
        <begin position="79"/>
        <end position="107"/>
    </location>
</feature>
<gene>
    <name evidence="8" type="primary">tuaB_1</name>
    <name evidence="8" type="ORF">SDC9_18586</name>
</gene>
<feature type="transmembrane region" description="Helical" evidence="7">
    <location>
        <begin position="113"/>
        <end position="135"/>
    </location>
</feature>
<evidence type="ECO:0000256" key="2">
    <source>
        <dbReference type="ARBA" id="ARBA00007430"/>
    </source>
</evidence>
<feature type="transmembrane region" description="Helical" evidence="7">
    <location>
        <begin position="377"/>
        <end position="394"/>
    </location>
</feature>
<feature type="transmembrane region" description="Helical" evidence="7">
    <location>
        <begin position="438"/>
        <end position="456"/>
    </location>
</feature>
<dbReference type="AlphaFoldDB" id="A0A644U0N5"/>
<feature type="transmembrane region" description="Helical" evidence="7">
    <location>
        <begin position="43"/>
        <end position="67"/>
    </location>
</feature>
<feature type="transmembrane region" description="Helical" evidence="7">
    <location>
        <begin position="290"/>
        <end position="314"/>
    </location>
</feature>
<sequence>MDIKEKTINGVIWSAIERFSVQIIQFIVQIIIARLLLPSDYGLIGMLAIFMALAQTFTDGGLSNALIQKKDRNETDYSTVFYFNIVIGIFLALIFFLCSGIIAEFYLMPKLKLVIQVMSINLIILAFQVIQKTILTIKIDFKTQAKASLISVIIGGLIGIAMAYKGFGVWALVAQFTIINLFQTSLFWYLEKWRPKLIFSKSSFTRLFGFGSKILLANLIHTIYLNLYTLVIGKRFSATNLGYYTRAEQFAQFPSSNITGILWRVTYPIMSSIQDENQRLKQVLRQYLRLSAFIVFPLMIGLAAIAEPFIILILTEKWKGIVPILQILSIYYMLYPLNAIHQNLMQVKGRSDLFLRLEIIKKIIGIALLFISLPFGIYVLCSSLIIYAIINFALNTYYGSKLINLDIPTQLKDIARVLLASAFMGAIVYLVNYIDVSYLLKLVLGVIIGGVSYYLIARIFKMKELEQLVSLVKGYIGKKA</sequence>
<feature type="transmembrane region" description="Helical" evidence="7">
    <location>
        <begin position="147"/>
        <end position="164"/>
    </location>
</feature>
<keyword evidence="5 7" id="KW-1133">Transmembrane helix</keyword>
<keyword evidence="3" id="KW-1003">Cell membrane</keyword>
<dbReference type="EMBL" id="VSSQ01000068">
    <property type="protein sequence ID" value="MPL72796.1"/>
    <property type="molecule type" value="Genomic_DNA"/>
</dbReference>
<accession>A0A644U0N5</accession>
<protein>
    <submittedName>
        <fullName evidence="8">Teichuronic acid biosynthesis protein TuaB</fullName>
    </submittedName>
</protein>
<evidence type="ECO:0000256" key="7">
    <source>
        <dbReference type="SAM" id="Phobius"/>
    </source>
</evidence>
<proteinExistence type="inferred from homology"/>
<dbReference type="Pfam" id="PF13440">
    <property type="entry name" value="Polysacc_synt_3"/>
    <property type="match status" value="1"/>
</dbReference>
<keyword evidence="4 7" id="KW-0812">Transmembrane</keyword>
<dbReference type="PANTHER" id="PTHR30250:SF10">
    <property type="entry name" value="LIPOPOLYSACCHARIDE BIOSYNTHESIS PROTEIN WZXC"/>
    <property type="match status" value="1"/>
</dbReference>
<comment type="caution">
    <text evidence="8">The sequence shown here is derived from an EMBL/GenBank/DDBJ whole genome shotgun (WGS) entry which is preliminary data.</text>
</comment>
<evidence type="ECO:0000256" key="3">
    <source>
        <dbReference type="ARBA" id="ARBA00022475"/>
    </source>
</evidence>
<evidence type="ECO:0000313" key="8">
    <source>
        <dbReference type="EMBL" id="MPL72796.1"/>
    </source>
</evidence>
<evidence type="ECO:0000256" key="4">
    <source>
        <dbReference type="ARBA" id="ARBA00022692"/>
    </source>
</evidence>
<dbReference type="InterPro" id="IPR050833">
    <property type="entry name" value="Poly_Biosynth_Transport"/>
</dbReference>
<organism evidence="8">
    <name type="scientific">bioreactor metagenome</name>
    <dbReference type="NCBI Taxonomy" id="1076179"/>
    <lineage>
        <taxon>unclassified sequences</taxon>
        <taxon>metagenomes</taxon>
        <taxon>ecological metagenomes</taxon>
    </lineage>
</organism>
<keyword evidence="6 7" id="KW-0472">Membrane</keyword>
<dbReference type="GO" id="GO:0005886">
    <property type="term" value="C:plasma membrane"/>
    <property type="evidence" value="ECO:0007669"/>
    <property type="project" value="UniProtKB-SubCell"/>
</dbReference>
<comment type="subcellular location">
    <subcellularLocation>
        <location evidence="1">Cell membrane</location>
        <topology evidence="1">Multi-pass membrane protein</topology>
    </subcellularLocation>
</comment>